<sequence length="93" mass="10675">MFLMAIFLQTMVPLITIIIPLGSFFSAIILNYHNQALTNISMTCVSTHGFISTIVMIMVHRPYREAFFDMIGKTKKMELQEVHMITTNIVVHQ</sequence>
<name>A0A2G5TAE1_9PELO</name>
<accession>A0A2G5TAE1</accession>
<dbReference type="Pfam" id="PF10318">
    <property type="entry name" value="7TM_GPCR_Srh"/>
    <property type="match status" value="1"/>
</dbReference>
<protein>
    <recommendedName>
        <fullName evidence="4">7TM GPCR serpentine receptor class x (Srx) domain-containing protein</fullName>
    </recommendedName>
</protein>
<gene>
    <name evidence="2" type="primary">Cnig_chr_V.g17726</name>
    <name evidence="2" type="ORF">B9Z55_017726</name>
</gene>
<dbReference type="OrthoDB" id="5877491at2759"/>
<feature type="transmembrane region" description="Helical" evidence="1">
    <location>
        <begin position="36"/>
        <end position="59"/>
    </location>
</feature>
<keyword evidence="1" id="KW-1133">Transmembrane helix</keyword>
<dbReference type="InterPro" id="IPR019422">
    <property type="entry name" value="7TM_GPCR_serpentine_rcpt_Srh"/>
</dbReference>
<comment type="caution">
    <text evidence="2">The sequence shown here is derived from an EMBL/GenBank/DDBJ whole genome shotgun (WGS) entry which is preliminary data.</text>
</comment>
<evidence type="ECO:0000313" key="3">
    <source>
        <dbReference type="Proteomes" id="UP000230233"/>
    </source>
</evidence>
<dbReference type="EMBL" id="PDUG01000005">
    <property type="protein sequence ID" value="PIC24355.1"/>
    <property type="molecule type" value="Genomic_DNA"/>
</dbReference>
<dbReference type="PANTHER" id="PTHR22941">
    <property type="entry name" value="SERPENTINE RECEPTOR"/>
    <property type="match status" value="1"/>
</dbReference>
<keyword evidence="3" id="KW-1185">Reference proteome</keyword>
<keyword evidence="1" id="KW-0472">Membrane</keyword>
<evidence type="ECO:0000256" key="1">
    <source>
        <dbReference type="SAM" id="Phobius"/>
    </source>
</evidence>
<dbReference type="InterPro" id="IPR053220">
    <property type="entry name" value="Nematode_rcpt-like_serp_H"/>
</dbReference>
<evidence type="ECO:0000313" key="2">
    <source>
        <dbReference type="EMBL" id="PIC24355.1"/>
    </source>
</evidence>
<dbReference type="PANTHER" id="PTHR22941:SF2">
    <property type="entry name" value="SERPENTINE RECEPTOR, CLASS H-RELATED"/>
    <property type="match status" value="1"/>
</dbReference>
<dbReference type="Proteomes" id="UP000230233">
    <property type="component" value="Chromosome V"/>
</dbReference>
<organism evidence="2 3">
    <name type="scientific">Caenorhabditis nigoni</name>
    <dbReference type="NCBI Taxonomy" id="1611254"/>
    <lineage>
        <taxon>Eukaryota</taxon>
        <taxon>Metazoa</taxon>
        <taxon>Ecdysozoa</taxon>
        <taxon>Nematoda</taxon>
        <taxon>Chromadorea</taxon>
        <taxon>Rhabditida</taxon>
        <taxon>Rhabditina</taxon>
        <taxon>Rhabditomorpha</taxon>
        <taxon>Rhabditoidea</taxon>
        <taxon>Rhabditidae</taxon>
        <taxon>Peloderinae</taxon>
        <taxon>Caenorhabditis</taxon>
    </lineage>
</organism>
<keyword evidence="1" id="KW-0812">Transmembrane</keyword>
<proteinExistence type="predicted"/>
<evidence type="ECO:0008006" key="4">
    <source>
        <dbReference type="Google" id="ProtNLM"/>
    </source>
</evidence>
<feature type="transmembrane region" description="Helical" evidence="1">
    <location>
        <begin position="12"/>
        <end position="30"/>
    </location>
</feature>
<dbReference type="AlphaFoldDB" id="A0A2G5TAE1"/>
<reference evidence="3" key="1">
    <citation type="submission" date="2017-10" db="EMBL/GenBank/DDBJ databases">
        <title>Rapid genome shrinkage in a self-fertile nematode reveals novel sperm competition proteins.</title>
        <authorList>
            <person name="Yin D."/>
            <person name="Schwarz E.M."/>
            <person name="Thomas C.G."/>
            <person name="Felde R.L."/>
            <person name="Korf I.F."/>
            <person name="Cutter A.D."/>
            <person name="Schartner C.M."/>
            <person name="Ralston E.J."/>
            <person name="Meyer B.J."/>
            <person name="Haag E.S."/>
        </authorList>
    </citation>
    <scope>NUCLEOTIDE SEQUENCE [LARGE SCALE GENOMIC DNA]</scope>
    <source>
        <strain evidence="3">JU1422</strain>
    </source>
</reference>